<dbReference type="InterPro" id="IPR000014">
    <property type="entry name" value="PAS"/>
</dbReference>
<evidence type="ECO:0008006" key="7">
    <source>
        <dbReference type="Google" id="ProtNLM"/>
    </source>
</evidence>
<dbReference type="InterPro" id="IPR003018">
    <property type="entry name" value="GAF"/>
</dbReference>
<dbReference type="SUPFAM" id="SSF109604">
    <property type="entry name" value="HD-domain/PDEase-like"/>
    <property type="match status" value="1"/>
</dbReference>
<accession>A0A662D9Y8</accession>
<feature type="domain" description="HD-GYP" evidence="4">
    <location>
        <begin position="608"/>
        <end position="799"/>
    </location>
</feature>
<feature type="domain" description="PAC" evidence="2">
    <location>
        <begin position="551"/>
        <end position="603"/>
    </location>
</feature>
<name>A0A662D9Y8_UNCAE</name>
<dbReference type="Pfam" id="PF13487">
    <property type="entry name" value="HD_5"/>
    <property type="match status" value="1"/>
</dbReference>
<dbReference type="SUPFAM" id="SSF55781">
    <property type="entry name" value="GAF domain-like"/>
    <property type="match status" value="3"/>
</dbReference>
<dbReference type="Gene3D" id="3.30.450.20">
    <property type="entry name" value="PAS domain"/>
    <property type="match status" value="1"/>
</dbReference>
<dbReference type="InterPro" id="IPR006674">
    <property type="entry name" value="HD_domain"/>
</dbReference>
<dbReference type="PANTHER" id="PTHR43155">
    <property type="entry name" value="CYCLIC DI-GMP PHOSPHODIESTERASE PA4108-RELATED"/>
    <property type="match status" value="1"/>
</dbReference>
<dbReference type="PANTHER" id="PTHR43155:SF2">
    <property type="entry name" value="CYCLIC DI-GMP PHOSPHODIESTERASE PA4108"/>
    <property type="match status" value="1"/>
</dbReference>
<dbReference type="Pfam" id="PF13185">
    <property type="entry name" value="GAF_2"/>
    <property type="match status" value="2"/>
</dbReference>
<evidence type="ECO:0000259" key="4">
    <source>
        <dbReference type="PROSITE" id="PS51832"/>
    </source>
</evidence>
<reference evidence="5 6" key="1">
    <citation type="submission" date="2018-06" db="EMBL/GenBank/DDBJ databases">
        <title>Extensive metabolic versatility and redundancy in microbially diverse, dynamic hydrothermal sediments.</title>
        <authorList>
            <person name="Dombrowski N."/>
            <person name="Teske A."/>
            <person name="Baker B.J."/>
        </authorList>
    </citation>
    <scope>NUCLEOTIDE SEQUENCE [LARGE SCALE GENOMIC DNA]</scope>
    <source>
        <strain evidence="5">B3_G15</strain>
    </source>
</reference>
<dbReference type="Proteomes" id="UP000280417">
    <property type="component" value="Unassembled WGS sequence"/>
</dbReference>
<evidence type="ECO:0000259" key="2">
    <source>
        <dbReference type="PROSITE" id="PS50113"/>
    </source>
</evidence>
<sequence length="799" mass="90655">MDFLHVRLAAIYLLQHNELVLRAWQGFSDEFRAQTISFSIDNLPVWIQKPGVFNERLNEKGILPDFAKKEGIQTLACIPLYLPSTQKNKKERWPGTIIVASRHYEGVSKESISALTSMTHQLAMAIDHFYTSQAAQERLIRLQTLREIDRAIIQHLELKEVLNVVLKQVPKKLGADAVAISLMNEEQTRSRVFAMRFPNGTIIEKETFAISESLLHWFVDRQRPVIIYNLHKDPRVQMHRTLIHKRKLVSYLGVPLVVRNKTIGILHILTTKPKVFTDEDIEFFHTLGGQAAIAIENAQMYAEIARRAEAVEEMLRTQLKIVSARPEHITQVILESLQRCIGIEKAGMFRYKEKTRTLILEDAIGFSPEVVNQARQSLIFRLGEKRGLVGLVALTHKSLYLPDCQTDPRWVQVEPTICSAYLVPLVFGRHLFGVIILLASERYAFPAPQRILADLFAHYAGAALETARLLTQIQEAERQYRSIFENANEGIFQLIPSGGFIRANPALARILGYDSPEEVIRNITDTKHQLFVEPNSYEEFVNLVEKYGLVSNFESQIYNKDNRKIWVSINAHGIRDVAGTLLYCEGTIEDITRRKRAEKKLRQTFEKLQAALEGTVYSLASAFERRDPYTAGHQRRVTNLACAIAKEMGLSQKQIQGIRMAGLIHDLGKIYVPSEILSRPGQLTESEFNIIKTHPEVGYQILKDVEFPWPVAKIILQHHERMNGSGYPQGLSGDEILLEARILAVADAVEAMSSHRPYRPALGIGEALGEILKGKGVLYAPEVVDTCVGLFTEKRFTFE</sequence>
<dbReference type="SMART" id="SM00091">
    <property type="entry name" value="PAS"/>
    <property type="match status" value="1"/>
</dbReference>
<dbReference type="PROSITE" id="PS50112">
    <property type="entry name" value="PAS"/>
    <property type="match status" value="1"/>
</dbReference>
<dbReference type="PROSITE" id="PS50113">
    <property type="entry name" value="PAC"/>
    <property type="match status" value="1"/>
</dbReference>
<dbReference type="InterPro" id="IPR035965">
    <property type="entry name" value="PAS-like_dom_sf"/>
</dbReference>
<dbReference type="SMART" id="SM00471">
    <property type="entry name" value="HDc"/>
    <property type="match status" value="1"/>
</dbReference>
<evidence type="ECO:0000313" key="6">
    <source>
        <dbReference type="Proteomes" id="UP000280417"/>
    </source>
</evidence>
<organism evidence="5 6">
    <name type="scientific">Aerophobetes bacterium</name>
    <dbReference type="NCBI Taxonomy" id="2030807"/>
    <lineage>
        <taxon>Bacteria</taxon>
        <taxon>Candidatus Aerophobota</taxon>
    </lineage>
</organism>
<dbReference type="NCBIfam" id="TIGR00277">
    <property type="entry name" value="HDIG"/>
    <property type="match status" value="1"/>
</dbReference>
<protein>
    <recommendedName>
        <fullName evidence="7">PAS domain S-box protein</fullName>
    </recommendedName>
</protein>
<gene>
    <name evidence="5" type="ORF">DRJ04_08890</name>
</gene>
<dbReference type="AlphaFoldDB" id="A0A662D9Y8"/>
<dbReference type="InterPro" id="IPR000700">
    <property type="entry name" value="PAS-assoc_C"/>
</dbReference>
<dbReference type="Gene3D" id="1.10.3210.10">
    <property type="entry name" value="Hypothetical protein af1432"/>
    <property type="match status" value="1"/>
</dbReference>
<dbReference type="CDD" id="cd00130">
    <property type="entry name" value="PAS"/>
    <property type="match status" value="1"/>
</dbReference>
<dbReference type="PROSITE" id="PS51832">
    <property type="entry name" value="HD_GYP"/>
    <property type="match status" value="1"/>
</dbReference>
<dbReference type="PROSITE" id="PS51831">
    <property type="entry name" value="HD"/>
    <property type="match status" value="1"/>
</dbReference>
<dbReference type="Pfam" id="PF13426">
    <property type="entry name" value="PAS_9"/>
    <property type="match status" value="1"/>
</dbReference>
<dbReference type="CDD" id="cd00077">
    <property type="entry name" value="HDc"/>
    <property type="match status" value="1"/>
</dbReference>
<proteinExistence type="predicted"/>
<dbReference type="InterPro" id="IPR029016">
    <property type="entry name" value="GAF-like_dom_sf"/>
</dbReference>
<evidence type="ECO:0000259" key="1">
    <source>
        <dbReference type="PROSITE" id="PS50112"/>
    </source>
</evidence>
<dbReference type="Gene3D" id="3.30.450.40">
    <property type="match status" value="3"/>
</dbReference>
<dbReference type="SUPFAM" id="SSF55785">
    <property type="entry name" value="PYP-like sensor domain (PAS domain)"/>
    <property type="match status" value="1"/>
</dbReference>
<dbReference type="NCBIfam" id="TIGR00229">
    <property type="entry name" value="sensory_box"/>
    <property type="match status" value="1"/>
</dbReference>
<feature type="domain" description="HD" evidence="3">
    <location>
        <begin position="630"/>
        <end position="752"/>
    </location>
</feature>
<dbReference type="EMBL" id="QMQA01000301">
    <property type="protein sequence ID" value="RLE10962.1"/>
    <property type="molecule type" value="Genomic_DNA"/>
</dbReference>
<evidence type="ECO:0000259" key="3">
    <source>
        <dbReference type="PROSITE" id="PS51831"/>
    </source>
</evidence>
<dbReference type="SMART" id="SM00065">
    <property type="entry name" value="GAF"/>
    <property type="match status" value="2"/>
</dbReference>
<comment type="caution">
    <text evidence="5">The sequence shown here is derived from an EMBL/GenBank/DDBJ whole genome shotgun (WGS) entry which is preliminary data.</text>
</comment>
<dbReference type="InterPro" id="IPR037522">
    <property type="entry name" value="HD_GYP_dom"/>
</dbReference>
<dbReference type="InterPro" id="IPR003607">
    <property type="entry name" value="HD/PDEase_dom"/>
</dbReference>
<feature type="domain" description="PAS" evidence="1">
    <location>
        <begin position="476"/>
        <end position="546"/>
    </location>
</feature>
<dbReference type="InterPro" id="IPR006675">
    <property type="entry name" value="HDIG_dom"/>
</dbReference>
<evidence type="ECO:0000313" key="5">
    <source>
        <dbReference type="EMBL" id="RLE10962.1"/>
    </source>
</evidence>